<evidence type="ECO:0000259" key="2">
    <source>
        <dbReference type="PROSITE" id="PS50106"/>
    </source>
</evidence>
<evidence type="ECO:0000313" key="4">
    <source>
        <dbReference type="Proteomes" id="UP000010552"/>
    </source>
</evidence>
<dbReference type="InterPro" id="IPR036034">
    <property type="entry name" value="PDZ_sf"/>
</dbReference>
<organism evidence="3 4">
    <name type="scientific">Pteropus alecto</name>
    <name type="common">Black flying fox</name>
    <dbReference type="NCBI Taxonomy" id="9402"/>
    <lineage>
        <taxon>Eukaryota</taxon>
        <taxon>Metazoa</taxon>
        <taxon>Chordata</taxon>
        <taxon>Craniata</taxon>
        <taxon>Vertebrata</taxon>
        <taxon>Euteleostomi</taxon>
        <taxon>Mammalia</taxon>
        <taxon>Eutheria</taxon>
        <taxon>Laurasiatheria</taxon>
        <taxon>Chiroptera</taxon>
        <taxon>Yinpterochiroptera</taxon>
        <taxon>Pteropodoidea</taxon>
        <taxon>Pteropodidae</taxon>
        <taxon>Pteropodinae</taxon>
        <taxon>Pteropus</taxon>
    </lineage>
</organism>
<dbReference type="Gene3D" id="3.40.50.300">
    <property type="entry name" value="P-loop containing nucleotide triphosphate hydrolases"/>
    <property type="match status" value="1"/>
</dbReference>
<dbReference type="EMBL" id="KB031088">
    <property type="protein sequence ID" value="ELK03437.1"/>
    <property type="molecule type" value="Genomic_DNA"/>
</dbReference>
<dbReference type="SUPFAM" id="SSF50044">
    <property type="entry name" value="SH3-domain"/>
    <property type="match status" value="1"/>
</dbReference>
<dbReference type="InParanoid" id="L5JWM6"/>
<sequence length="317" mass="36242">MNEKQSCTVARILHGGMIRRQVSLHIGDETLEINGRNVTNHLVNQLQKVMQETKGMSSLKVIPNQQSRLPATLLMFMRAQVDYDLKKDNLIPCKKAGLKFVTRNIIQIINKDDSNWRQELVKSSSNDCRNSERVASAAQSAPSEVPSCSSFQKKYKDRYQTKHSSNFDQLNVVSYEEVVWLPAFRRKTLVLIGASGVGRCHIKNTLLSQDPEKFSYPAPYTTQLPKKSEKDEKKYHFISTKEMTRSISANEFLDLGRYQGNMFGTKFETMHQIHQQDKIAILDIKPQTPKIVRSAEFSHFIVFITPTDLGTQMEALQ</sequence>
<dbReference type="Gene3D" id="2.30.30.40">
    <property type="entry name" value="SH3 Domains"/>
    <property type="match status" value="1"/>
</dbReference>
<dbReference type="SUPFAM" id="SSF52540">
    <property type="entry name" value="P-loop containing nucleoside triphosphate hydrolases"/>
    <property type="match status" value="1"/>
</dbReference>
<dbReference type="InterPro" id="IPR001478">
    <property type="entry name" value="PDZ"/>
</dbReference>
<dbReference type="Pfam" id="PF00595">
    <property type="entry name" value="PDZ"/>
    <property type="match status" value="1"/>
</dbReference>
<dbReference type="PANTHER" id="PTHR23122">
    <property type="entry name" value="MEMBRANE-ASSOCIATED GUANYLATE KINASE MAGUK"/>
    <property type="match status" value="1"/>
</dbReference>
<dbReference type="InterPro" id="IPR036028">
    <property type="entry name" value="SH3-like_dom_sf"/>
</dbReference>
<proteinExistence type="predicted"/>
<dbReference type="Pfam" id="PF00625">
    <property type="entry name" value="Guanylate_kin"/>
    <property type="match status" value="1"/>
</dbReference>
<dbReference type="STRING" id="9402.L5JWM6"/>
<dbReference type="PROSITE" id="PS50052">
    <property type="entry name" value="GUANYLATE_KINASE_2"/>
    <property type="match status" value="1"/>
</dbReference>
<dbReference type="PROSITE" id="PS50106">
    <property type="entry name" value="PDZ"/>
    <property type="match status" value="1"/>
</dbReference>
<dbReference type="InterPro" id="IPR027417">
    <property type="entry name" value="P-loop_NTPase"/>
</dbReference>
<dbReference type="AlphaFoldDB" id="L5JWM6"/>
<accession>L5JWM6</accession>
<feature type="domain" description="Guanylate kinase-like" evidence="1">
    <location>
        <begin position="186"/>
        <end position="317"/>
    </location>
</feature>
<name>L5JWM6_PTEAL</name>
<dbReference type="InterPro" id="IPR050716">
    <property type="entry name" value="MAGUK"/>
</dbReference>
<dbReference type="InterPro" id="IPR008145">
    <property type="entry name" value="GK/Ca_channel_bsu"/>
</dbReference>
<evidence type="ECO:0000313" key="3">
    <source>
        <dbReference type="EMBL" id="ELK03437.1"/>
    </source>
</evidence>
<feature type="domain" description="PDZ" evidence="2">
    <location>
        <begin position="1"/>
        <end position="65"/>
    </location>
</feature>
<dbReference type="Gene3D" id="2.30.42.10">
    <property type="match status" value="1"/>
</dbReference>
<dbReference type="Gene3D" id="3.30.63.10">
    <property type="entry name" value="Guanylate Kinase phosphate binding domain"/>
    <property type="match status" value="1"/>
</dbReference>
<dbReference type="SUPFAM" id="SSF50156">
    <property type="entry name" value="PDZ domain-like"/>
    <property type="match status" value="1"/>
</dbReference>
<dbReference type="InterPro" id="IPR008144">
    <property type="entry name" value="Guanylate_kin-like_dom"/>
</dbReference>
<evidence type="ECO:0000259" key="1">
    <source>
        <dbReference type="PROSITE" id="PS50052"/>
    </source>
</evidence>
<reference evidence="4" key="1">
    <citation type="journal article" date="2013" name="Science">
        <title>Comparative analysis of bat genomes provides insight into the evolution of flight and immunity.</title>
        <authorList>
            <person name="Zhang G."/>
            <person name="Cowled C."/>
            <person name="Shi Z."/>
            <person name="Huang Z."/>
            <person name="Bishop-Lilly K.A."/>
            <person name="Fang X."/>
            <person name="Wynne J.W."/>
            <person name="Xiong Z."/>
            <person name="Baker M.L."/>
            <person name="Zhao W."/>
            <person name="Tachedjian M."/>
            <person name="Zhu Y."/>
            <person name="Zhou P."/>
            <person name="Jiang X."/>
            <person name="Ng J."/>
            <person name="Yang L."/>
            <person name="Wu L."/>
            <person name="Xiao J."/>
            <person name="Feng Y."/>
            <person name="Chen Y."/>
            <person name="Sun X."/>
            <person name="Zhang Y."/>
            <person name="Marsh G.A."/>
            <person name="Crameri G."/>
            <person name="Broder C.C."/>
            <person name="Frey K.G."/>
            <person name="Wang L.F."/>
            <person name="Wang J."/>
        </authorList>
    </citation>
    <scope>NUCLEOTIDE SEQUENCE [LARGE SCALE GENOMIC DNA]</scope>
</reference>
<dbReference type="SMART" id="SM00072">
    <property type="entry name" value="GuKc"/>
    <property type="match status" value="1"/>
</dbReference>
<dbReference type="Proteomes" id="UP000010552">
    <property type="component" value="Unassembled WGS sequence"/>
</dbReference>
<protein>
    <submittedName>
        <fullName evidence="3">55 kDa erythrocyte membrane protein</fullName>
    </submittedName>
</protein>
<keyword evidence="4" id="KW-1185">Reference proteome</keyword>
<gene>
    <name evidence="3" type="ORF">PAL_GLEAN10001479</name>
</gene>